<dbReference type="InterPro" id="IPR041371">
    <property type="entry name" value="GH92_N"/>
</dbReference>
<keyword evidence="3" id="KW-0106">Calcium</keyword>
<dbReference type="InterPro" id="IPR008928">
    <property type="entry name" value="6-hairpin_glycosidase_sf"/>
</dbReference>
<dbReference type="PANTHER" id="PTHR12143">
    <property type="entry name" value="PEPTIDE N-GLYCANASE PNGASE -RELATED"/>
    <property type="match status" value="1"/>
</dbReference>
<dbReference type="InterPro" id="IPR012939">
    <property type="entry name" value="Glyco_hydro_92"/>
</dbReference>
<evidence type="ECO:0000256" key="3">
    <source>
        <dbReference type="ARBA" id="ARBA00022837"/>
    </source>
</evidence>
<proteinExistence type="predicted"/>
<dbReference type="FunFam" id="3.30.2080.10:FF:000001">
    <property type="entry name" value="Alpha-1,2-mannosidase subfamily"/>
    <property type="match status" value="1"/>
</dbReference>
<comment type="cofactor">
    <cofactor evidence="1">
        <name>Ca(2+)</name>
        <dbReference type="ChEBI" id="CHEBI:29108"/>
    </cofactor>
</comment>
<dbReference type="GO" id="GO:0000224">
    <property type="term" value="F:peptide-N4-(N-acetyl-beta-glucosaminyl)asparagine amidase activity"/>
    <property type="evidence" value="ECO:0007669"/>
    <property type="project" value="TreeGrafter"/>
</dbReference>
<comment type="caution">
    <text evidence="7">The sequence shown here is derived from an EMBL/GenBank/DDBJ whole genome shotgun (WGS) entry which is preliminary data.</text>
</comment>
<evidence type="ECO:0000256" key="4">
    <source>
        <dbReference type="SAM" id="Phobius"/>
    </source>
</evidence>
<accession>A0A926JQK9</accession>
<dbReference type="RefSeq" id="WP_187964595.1">
    <property type="nucleotide sequence ID" value="NZ_JACVDC010000010.1"/>
</dbReference>
<dbReference type="InterPro" id="IPR005887">
    <property type="entry name" value="GH92_a_mannosidase_put"/>
</dbReference>
<dbReference type="PANTHER" id="PTHR12143:SF39">
    <property type="entry name" value="SECRETED PROTEIN"/>
    <property type="match status" value="1"/>
</dbReference>
<dbReference type="Gene3D" id="1.20.1050.60">
    <property type="entry name" value="alpha-1,2-mannosidase"/>
    <property type="match status" value="1"/>
</dbReference>
<keyword evidence="4" id="KW-0812">Transmembrane</keyword>
<dbReference type="GO" id="GO:0030246">
    <property type="term" value="F:carbohydrate binding"/>
    <property type="evidence" value="ECO:0007669"/>
    <property type="project" value="InterPro"/>
</dbReference>
<dbReference type="Gene3D" id="2.70.98.10">
    <property type="match status" value="1"/>
</dbReference>
<gene>
    <name evidence="7" type="ORF">IBL28_05665</name>
</gene>
<dbReference type="NCBIfam" id="TIGR01180">
    <property type="entry name" value="aman2_put"/>
    <property type="match status" value="1"/>
</dbReference>
<dbReference type="InterPro" id="IPR050883">
    <property type="entry name" value="PNGase"/>
</dbReference>
<reference evidence="7 8" key="1">
    <citation type="submission" date="2020-09" db="EMBL/GenBank/DDBJ databases">
        <title>Sinomicrobium weinanense sp. nov., a halophilic bacteria isolated from saline-alkali soil.</title>
        <authorList>
            <person name="Wu P."/>
            <person name="Ren H."/>
            <person name="Mei Y."/>
            <person name="Liang Y."/>
            <person name="Chen Z."/>
        </authorList>
    </citation>
    <scope>NUCLEOTIDE SEQUENCE [LARGE SCALE GENOMIC DNA]</scope>
    <source>
        <strain evidence="7 8">FJxs</strain>
    </source>
</reference>
<keyword evidence="8" id="KW-1185">Reference proteome</keyword>
<comment type="subunit">
    <text evidence="2">Monomer.</text>
</comment>
<dbReference type="InterPro" id="IPR014718">
    <property type="entry name" value="GH-type_carb-bd"/>
</dbReference>
<dbReference type="AlphaFoldDB" id="A0A926JQK9"/>
<evidence type="ECO:0000313" key="8">
    <source>
        <dbReference type="Proteomes" id="UP000653730"/>
    </source>
</evidence>
<dbReference type="Proteomes" id="UP000653730">
    <property type="component" value="Unassembled WGS sequence"/>
</dbReference>
<dbReference type="Pfam" id="PF17678">
    <property type="entry name" value="Glyco_hydro_92N"/>
    <property type="match status" value="1"/>
</dbReference>
<keyword evidence="7" id="KW-0378">Hydrolase</keyword>
<keyword evidence="4" id="KW-1133">Transmembrane helix</keyword>
<organism evidence="7 8">
    <name type="scientific">Sinomicrobium weinanense</name>
    <dbReference type="NCBI Taxonomy" id="2842200"/>
    <lineage>
        <taxon>Bacteria</taxon>
        <taxon>Pseudomonadati</taxon>
        <taxon>Bacteroidota</taxon>
        <taxon>Flavobacteriia</taxon>
        <taxon>Flavobacteriales</taxon>
        <taxon>Flavobacteriaceae</taxon>
        <taxon>Sinomicrobium</taxon>
    </lineage>
</organism>
<feature type="domain" description="Glycosyl hydrolase family 92 N-terminal" evidence="6">
    <location>
        <begin position="58"/>
        <end position="317"/>
    </location>
</feature>
<evidence type="ECO:0000256" key="2">
    <source>
        <dbReference type="ARBA" id="ARBA00011245"/>
    </source>
</evidence>
<dbReference type="GO" id="GO:0005975">
    <property type="term" value="P:carbohydrate metabolic process"/>
    <property type="evidence" value="ECO:0007669"/>
    <property type="project" value="InterPro"/>
</dbReference>
<protein>
    <submittedName>
        <fullName evidence="7">Glycoside hydrolase family 92 protein</fullName>
    </submittedName>
</protein>
<feature type="transmembrane region" description="Helical" evidence="4">
    <location>
        <begin position="12"/>
        <end position="31"/>
    </location>
</feature>
<name>A0A926JQK9_9FLAO</name>
<dbReference type="Pfam" id="PF07971">
    <property type="entry name" value="Glyco_hydro_92"/>
    <property type="match status" value="1"/>
</dbReference>
<dbReference type="SUPFAM" id="SSF48208">
    <property type="entry name" value="Six-hairpin glycosidases"/>
    <property type="match status" value="1"/>
</dbReference>
<feature type="domain" description="Glycosyl hydrolase family 92" evidence="5">
    <location>
        <begin position="324"/>
        <end position="788"/>
    </location>
</feature>
<dbReference type="EMBL" id="JACVDC010000010">
    <property type="protein sequence ID" value="MBC9795441.1"/>
    <property type="molecule type" value="Genomic_DNA"/>
</dbReference>
<dbReference type="FunFam" id="1.20.1610.10:FF:000001">
    <property type="entry name" value="Putative alpha-1,2-mannosidase"/>
    <property type="match status" value="1"/>
</dbReference>
<evidence type="ECO:0000313" key="7">
    <source>
        <dbReference type="EMBL" id="MBC9795441.1"/>
    </source>
</evidence>
<evidence type="ECO:0000259" key="6">
    <source>
        <dbReference type="Pfam" id="PF17678"/>
    </source>
</evidence>
<evidence type="ECO:0000256" key="1">
    <source>
        <dbReference type="ARBA" id="ARBA00001913"/>
    </source>
</evidence>
<dbReference type="GO" id="GO:0006516">
    <property type="term" value="P:glycoprotein catabolic process"/>
    <property type="evidence" value="ECO:0007669"/>
    <property type="project" value="TreeGrafter"/>
</dbReference>
<keyword evidence="4" id="KW-0472">Membrane</keyword>
<dbReference type="Gene3D" id="1.20.1610.10">
    <property type="entry name" value="alpha-1,2-mannosidases domains"/>
    <property type="match status" value="1"/>
</dbReference>
<evidence type="ECO:0000259" key="5">
    <source>
        <dbReference type="Pfam" id="PF07971"/>
    </source>
</evidence>
<dbReference type="FunFam" id="1.20.1050.60:FF:000001">
    <property type="entry name" value="Putative alpha-1,2-mannosidase"/>
    <property type="match status" value="1"/>
</dbReference>
<dbReference type="PROSITE" id="PS51257">
    <property type="entry name" value="PROKAR_LIPOPROTEIN"/>
    <property type="match status" value="1"/>
</dbReference>
<sequence>MIKKSIQIIKQYTRLQMVMGFVAVPLIFFTGCNNIDKRDIVIPDEREKTSAYQDLARYVDPMIGTAKMGHTYPGATVPFGSVQLSPDTDTIPYAVDGQYNPDVYKYCAGYQYSDKTIVGFSHTHFSGTGHSDLGDFLIMPTVGELKLNPGTADKPDTGYRSTFSHDNEKAEPAYYSVLLDDYDIKAELTATTRVGMHQYTFPKSDKAHIILDLMSGIYNYDEKNVWIFVRVENDTLVTGFRQTNGWARTRKVYFAMSFSKPFVKYGQVNEDNHVYKGFWRKFDQSENFPEMAGEKLRTYFGFKTGEGEKVKIKFAISPVSTEGALANMKAEIPHWDFDQVKQKGRELWNKELNKAVVETVSEEDKVNFYTAMYHAFLGPTEYMDVDGKYRGLDMNIHQADGFTNYTSFSLWDTYRALHPLFNLLQPSRNSDMVQSMLAHYDQSVHPMLPVWSHYANENWCMIGYHSASVIADAIVKDNTGFDAEHALQASVQTAKIGYYDGLKYYMDMGYVPEDKNGASVSKTLEYAYDDWAIAQAAKKLGKEEVYREFTKRSENYKNVFDKASGFMRPKLSDGSFKREFDPLDTHGQGFIEGNSWNYSLYVPHDPSTMIGMMGGKQRFTERLDSLFTMELPDKYFAKTEDISREGIIGNYVHGNEPSHHVVYLYNWTDTPWKSQDKIRMILKRMYQTGADGLGGNDDFGQMSAWYIFSTLGFYPVAPGSEDYALGSPSVKHASIRLENGNVFEVSAENQSDKNVFVEKVELNGELLASPFIKHSDILKGGNLTFYMTDKPNKELYN</sequence>
<dbReference type="GO" id="GO:0005829">
    <property type="term" value="C:cytosol"/>
    <property type="evidence" value="ECO:0007669"/>
    <property type="project" value="TreeGrafter"/>
</dbReference>
<dbReference type="Gene3D" id="3.30.2080.10">
    <property type="entry name" value="GH92 mannosidase domain"/>
    <property type="match status" value="1"/>
</dbReference>